<evidence type="ECO:0000259" key="6">
    <source>
        <dbReference type="Pfam" id="PF00294"/>
    </source>
</evidence>
<dbReference type="InterPro" id="IPR018659">
    <property type="entry name" value="DUF2090"/>
</dbReference>
<evidence type="ECO:0000256" key="3">
    <source>
        <dbReference type="ARBA" id="ARBA00022741"/>
    </source>
</evidence>
<dbReference type="Proteomes" id="UP000037178">
    <property type="component" value="Unassembled WGS sequence"/>
</dbReference>
<dbReference type="CDD" id="cd01166">
    <property type="entry name" value="KdgK"/>
    <property type="match status" value="1"/>
</dbReference>
<keyword evidence="4 8" id="KW-0418">Kinase</keyword>
<keyword evidence="2 8" id="KW-0808">Transferase</keyword>
<dbReference type="RefSeq" id="WP_049644665.1">
    <property type="nucleotide sequence ID" value="NZ_LFTY01000002.1"/>
</dbReference>
<dbReference type="Gene3D" id="3.40.1190.20">
    <property type="match status" value="1"/>
</dbReference>
<dbReference type="InterPro" id="IPR011611">
    <property type="entry name" value="PfkB_dom"/>
</dbReference>
<evidence type="ECO:0000256" key="4">
    <source>
        <dbReference type="ARBA" id="ARBA00022777"/>
    </source>
</evidence>
<keyword evidence="9" id="KW-1185">Reference proteome</keyword>
<evidence type="ECO:0000313" key="9">
    <source>
        <dbReference type="Proteomes" id="UP000037178"/>
    </source>
</evidence>
<dbReference type="STRING" id="1675527.AIOL_004122"/>
<dbReference type="SUPFAM" id="SSF53613">
    <property type="entry name" value="Ribokinase-like"/>
    <property type="match status" value="1"/>
</dbReference>
<evidence type="ECO:0000313" key="8">
    <source>
        <dbReference type="EMBL" id="KMW59141.1"/>
    </source>
</evidence>
<organism evidence="8 9">
    <name type="scientific">Candidatus Rhodobacter oscarellae</name>
    <dbReference type="NCBI Taxonomy" id="1675527"/>
    <lineage>
        <taxon>Bacteria</taxon>
        <taxon>Pseudomonadati</taxon>
        <taxon>Pseudomonadota</taxon>
        <taxon>Alphaproteobacteria</taxon>
        <taxon>Rhodobacterales</taxon>
        <taxon>Rhodobacter group</taxon>
        <taxon>Rhodobacter</taxon>
    </lineage>
</organism>
<evidence type="ECO:0000256" key="2">
    <source>
        <dbReference type="ARBA" id="ARBA00022679"/>
    </source>
</evidence>
<gene>
    <name evidence="8" type="ORF">AIOL_004122</name>
</gene>
<evidence type="ECO:0000259" key="7">
    <source>
        <dbReference type="Pfam" id="PF09863"/>
    </source>
</evidence>
<comment type="caution">
    <text evidence="8">The sequence shown here is derived from an EMBL/GenBank/DDBJ whole genome shotgun (WGS) entry which is preliminary data.</text>
</comment>
<dbReference type="InterPro" id="IPR023314">
    <property type="entry name" value="Myo_inos_IolC-like_sf"/>
</dbReference>
<dbReference type="Pfam" id="PF00294">
    <property type="entry name" value="PfkB"/>
    <property type="match status" value="1"/>
</dbReference>
<dbReference type="Gene3D" id="3.20.20.70">
    <property type="entry name" value="Aldolase class I"/>
    <property type="match status" value="1"/>
</dbReference>
<feature type="domain" description="DUF2090" evidence="7">
    <location>
        <begin position="323"/>
        <end position="629"/>
    </location>
</feature>
<sequence length="632" mass="69204">MKDLDLITIGRSSVDLYGAQVGGRLEDMGSFEKYIGGSPTNMAAGTARLGLKSALITRVGDEHMGRYIREQLVAEGVNVEGVKTDPERLTALVLLGIRDEEQFPLIFYRSDCADMALCEDDIDEGLITRARCVTATGTHLSNPQTEAAVLKALRLARENGARTALDIDYRPNLWGLSGHGDGENRFIESERVTKKLQSTLNHFDLIVGTEEEFHIAGGSTDTIQALRNVRAVSGATLVCKRGPMGAAAFQGAIPDSLDDGESGPGFPIEVFNVLGAGDGFMSGLLKGWLTDQDWPTALTYANACGAFAVSRHGCAPAYPSWEELQFFLERGVVRKDLRNDAELEQIHWATNRKGDWPVMRVFAFDHRGQLEDMADAAGVSHEHIPYFKELCLAAALQVQAGEPGHGILCDRRLGRDALYKAVGQGLWIGRPTEVPGSRPLRIEDVGADFGGLGEWPLEHVVKCLCFAHPDDDDALWADHIDTVHRLFTAARRNRLEFLLEVIPSKAGPVDDDTTPTVIQRFYDAGVFPDWWKLEPFKTDAAWDKACEAINKNDPNTRGIVVLGLDAPQAELEASFALAAKQPLVKGFAVGRTIFGDAARAWLKGEMTDDAAVAMMAERYQALCHTWDKAREA</sequence>
<name>A0A0J9E941_9RHOB</name>
<dbReference type="PANTHER" id="PTHR43085:SF49">
    <property type="entry name" value="5-DEHYDRO-2-DEOXYGLUCONOKINASE"/>
    <property type="match status" value="1"/>
</dbReference>
<dbReference type="InterPro" id="IPR002173">
    <property type="entry name" value="Carboh/pur_kinase_PfkB_CS"/>
</dbReference>
<comment type="similarity">
    <text evidence="1">Belongs to the carbohydrate kinase PfkB family.</text>
</comment>
<dbReference type="PROSITE" id="PS00584">
    <property type="entry name" value="PFKB_KINASES_2"/>
    <property type="match status" value="1"/>
</dbReference>
<dbReference type="PROSITE" id="PS00583">
    <property type="entry name" value="PFKB_KINASES_1"/>
    <property type="match status" value="1"/>
</dbReference>
<dbReference type="EC" id="2.7.1.92" evidence="8"/>
<keyword evidence="3" id="KW-0547">Nucleotide-binding</keyword>
<reference evidence="8 9" key="1">
    <citation type="submission" date="2015-06" db="EMBL/GenBank/DDBJ databases">
        <title>Draft genome sequence of an Alphaproteobacteria species associated to the Mediterranean sponge Oscarella lobularis.</title>
        <authorList>
            <person name="Jourda C."/>
            <person name="Santini S."/>
            <person name="Claverie J.-M."/>
        </authorList>
    </citation>
    <scope>NUCLEOTIDE SEQUENCE [LARGE SCALE GENOMIC DNA]</scope>
    <source>
        <strain evidence="8">IGS</strain>
    </source>
</reference>
<protein>
    <submittedName>
        <fullName evidence="8">5-keto-2-deoxygluconokinase</fullName>
        <ecNumber evidence="8">2.7.1.92</ecNumber>
    </submittedName>
</protein>
<dbReference type="InterPro" id="IPR013785">
    <property type="entry name" value="Aldolase_TIM"/>
</dbReference>
<dbReference type="NCBIfam" id="TIGR04382">
    <property type="entry name" value="myo_inos_iolC_N"/>
    <property type="match status" value="1"/>
</dbReference>
<dbReference type="InterPro" id="IPR030830">
    <property type="entry name" value="Myo_inos_IolC"/>
</dbReference>
<dbReference type="GO" id="GO:0047590">
    <property type="term" value="F:5-dehydro-2-deoxygluconokinase activity"/>
    <property type="evidence" value="ECO:0007669"/>
    <property type="project" value="UniProtKB-EC"/>
</dbReference>
<dbReference type="EMBL" id="LFTY01000002">
    <property type="protein sequence ID" value="KMW59141.1"/>
    <property type="molecule type" value="Genomic_DNA"/>
</dbReference>
<feature type="domain" description="Carbohydrate kinase PfkB" evidence="6">
    <location>
        <begin position="5"/>
        <end position="319"/>
    </location>
</feature>
<evidence type="ECO:0000256" key="1">
    <source>
        <dbReference type="ARBA" id="ARBA00010688"/>
    </source>
</evidence>
<dbReference type="AlphaFoldDB" id="A0A0J9E941"/>
<evidence type="ECO:0000256" key="5">
    <source>
        <dbReference type="ARBA" id="ARBA00022840"/>
    </source>
</evidence>
<accession>A0A0J9E941</accession>
<keyword evidence="5" id="KW-0067">ATP-binding</keyword>
<dbReference type="Pfam" id="PF09863">
    <property type="entry name" value="DUF2090"/>
    <property type="match status" value="1"/>
</dbReference>
<dbReference type="OrthoDB" id="9792663at2"/>
<proteinExistence type="inferred from homology"/>
<dbReference type="GO" id="GO:0005524">
    <property type="term" value="F:ATP binding"/>
    <property type="evidence" value="ECO:0007669"/>
    <property type="project" value="UniProtKB-KW"/>
</dbReference>
<dbReference type="InterPro" id="IPR029056">
    <property type="entry name" value="Ribokinase-like"/>
</dbReference>
<dbReference type="Gene3D" id="2.20.150.10">
    <property type="entry name" value="putative 5-dehydro-2- deoxygluconokinase"/>
    <property type="match status" value="1"/>
</dbReference>
<dbReference type="InterPro" id="IPR050306">
    <property type="entry name" value="PfkB_Carbo_kinase"/>
</dbReference>
<dbReference type="PATRIC" id="fig|1675527.3.peg.4321"/>
<dbReference type="PANTHER" id="PTHR43085">
    <property type="entry name" value="HEXOKINASE FAMILY MEMBER"/>
    <property type="match status" value="1"/>
</dbReference>